<dbReference type="CDD" id="cd06088">
    <property type="entry name" value="KOW_RPL14"/>
    <property type="match status" value="1"/>
</dbReference>
<dbReference type="GO" id="GO:1990904">
    <property type="term" value="C:ribonucleoprotein complex"/>
    <property type="evidence" value="ECO:0007669"/>
    <property type="project" value="UniProtKB-KW"/>
</dbReference>
<dbReference type="Gene3D" id="2.30.30.30">
    <property type="match status" value="1"/>
</dbReference>
<dbReference type="EMBL" id="AP023321">
    <property type="protein sequence ID" value="BCI61198.1"/>
    <property type="molecule type" value="Genomic_DNA"/>
</dbReference>
<dbReference type="KEGG" id="sman:C12CBH8_18370"/>
<evidence type="ECO:0008006" key="5">
    <source>
        <dbReference type="Google" id="ProtNLM"/>
    </source>
</evidence>
<evidence type="ECO:0000256" key="1">
    <source>
        <dbReference type="ARBA" id="ARBA00022980"/>
    </source>
</evidence>
<dbReference type="AlphaFoldDB" id="A0A7I8D2Y6"/>
<dbReference type="InterPro" id="IPR014722">
    <property type="entry name" value="Rib_uL2_dom2"/>
</dbReference>
<proteinExistence type="predicted"/>
<dbReference type="Proteomes" id="UP000593890">
    <property type="component" value="Chromosome"/>
</dbReference>
<keyword evidence="1" id="KW-0689">Ribosomal protein</keyword>
<gene>
    <name evidence="3" type="ORF">C12CBH8_18370</name>
</gene>
<evidence type="ECO:0000256" key="2">
    <source>
        <dbReference type="ARBA" id="ARBA00023274"/>
    </source>
</evidence>
<keyword evidence="4" id="KW-1185">Reference proteome</keyword>
<name>A0A7I8D2Y6_9FIRM</name>
<dbReference type="SUPFAM" id="SSF50104">
    <property type="entry name" value="Translation proteins SH3-like domain"/>
    <property type="match status" value="1"/>
</dbReference>
<reference evidence="4" key="1">
    <citation type="submission" date="2020-07" db="EMBL/GenBank/DDBJ databases">
        <title>Complete genome sequencing of Clostridia bacterium strain 12CBH8.</title>
        <authorList>
            <person name="Sakamoto M."/>
            <person name="Murakami T."/>
            <person name="Mori H."/>
        </authorList>
    </citation>
    <scope>NUCLEOTIDE SEQUENCE [LARGE SCALE GENOMIC DNA]</scope>
    <source>
        <strain evidence="4">12CBH8</strain>
    </source>
</reference>
<keyword evidence="2" id="KW-0687">Ribonucleoprotein</keyword>
<protein>
    <recommendedName>
        <fullName evidence="5">RNA-binding protein</fullName>
    </recommendedName>
</protein>
<dbReference type="RefSeq" id="WP_246441487.1">
    <property type="nucleotide sequence ID" value="NZ_AP023321.1"/>
</dbReference>
<evidence type="ECO:0000313" key="3">
    <source>
        <dbReference type="EMBL" id="BCI61198.1"/>
    </source>
</evidence>
<dbReference type="GO" id="GO:0005840">
    <property type="term" value="C:ribosome"/>
    <property type="evidence" value="ECO:0007669"/>
    <property type="project" value="UniProtKB-KW"/>
</dbReference>
<accession>A0A7I8D2Y6</accession>
<sequence length="84" mass="9537">MQLVKGRVVMSTAGRDRLTFQIVLEAAPDSALVVDGKARPLQRPKRKNIKHLRLTSTVVPEEQMNTNREIRRALRPFQSDEAVT</sequence>
<dbReference type="InterPro" id="IPR041985">
    <property type="entry name" value="Ribosomal_eL14_KOW"/>
</dbReference>
<dbReference type="InterPro" id="IPR008991">
    <property type="entry name" value="Translation_prot_SH3-like_sf"/>
</dbReference>
<evidence type="ECO:0000313" key="4">
    <source>
        <dbReference type="Proteomes" id="UP000593890"/>
    </source>
</evidence>
<organism evidence="3 4">
    <name type="scientific">Solibaculum mannosilyticum</name>
    <dbReference type="NCBI Taxonomy" id="2780922"/>
    <lineage>
        <taxon>Bacteria</taxon>
        <taxon>Bacillati</taxon>
        <taxon>Bacillota</taxon>
        <taxon>Clostridia</taxon>
        <taxon>Eubacteriales</taxon>
        <taxon>Oscillospiraceae</taxon>
        <taxon>Solibaculum</taxon>
    </lineage>
</organism>